<dbReference type="SUPFAM" id="SSF53756">
    <property type="entry name" value="UDP-Glycosyltransferase/glycogen phosphorylase"/>
    <property type="match status" value="1"/>
</dbReference>
<evidence type="ECO:0000313" key="2">
    <source>
        <dbReference type="EMBL" id="GAA1747458.1"/>
    </source>
</evidence>
<name>A0ABN2K394_9MICO</name>
<dbReference type="Gene3D" id="3.40.50.2000">
    <property type="entry name" value="Glycogen Phosphorylase B"/>
    <property type="match status" value="1"/>
</dbReference>
<reference evidence="2 3" key="1">
    <citation type="journal article" date="2019" name="Int. J. Syst. Evol. Microbiol.">
        <title>The Global Catalogue of Microorganisms (GCM) 10K type strain sequencing project: providing services to taxonomists for standard genome sequencing and annotation.</title>
        <authorList>
            <consortium name="The Broad Institute Genomics Platform"/>
            <consortium name="The Broad Institute Genome Sequencing Center for Infectious Disease"/>
            <person name="Wu L."/>
            <person name="Ma J."/>
        </authorList>
    </citation>
    <scope>NUCLEOTIDE SEQUENCE [LARGE SCALE GENOMIC DNA]</scope>
    <source>
        <strain evidence="2 3">JCM 15591</strain>
    </source>
</reference>
<dbReference type="InterPro" id="IPR050426">
    <property type="entry name" value="Glycosyltransferase_28"/>
</dbReference>
<dbReference type="Proteomes" id="UP001501475">
    <property type="component" value="Unassembled WGS sequence"/>
</dbReference>
<feature type="domain" description="Erythromycin biosynthesis protein CIII-like C-terminal" evidence="1">
    <location>
        <begin position="30"/>
        <end position="166"/>
    </location>
</feature>
<accession>A0ABN2K394</accession>
<gene>
    <name evidence="2" type="ORF">GCM10009810_05080</name>
</gene>
<evidence type="ECO:0000313" key="3">
    <source>
        <dbReference type="Proteomes" id="UP001501475"/>
    </source>
</evidence>
<protein>
    <recommendedName>
        <fullName evidence="1">Erythromycin biosynthesis protein CIII-like C-terminal domain-containing protein</fullName>
    </recommendedName>
</protein>
<dbReference type="PANTHER" id="PTHR48050:SF13">
    <property type="entry name" value="STEROL 3-BETA-GLUCOSYLTRANSFERASE UGT80A2"/>
    <property type="match status" value="1"/>
</dbReference>
<comment type="caution">
    <text evidence="2">The sequence shown here is derived from an EMBL/GenBank/DDBJ whole genome shotgun (WGS) entry which is preliminary data.</text>
</comment>
<keyword evidence="3" id="KW-1185">Reference proteome</keyword>
<proteinExistence type="predicted"/>
<dbReference type="PANTHER" id="PTHR48050">
    <property type="entry name" value="STEROL 3-BETA-GLUCOSYLTRANSFERASE"/>
    <property type="match status" value="1"/>
</dbReference>
<dbReference type="InterPro" id="IPR010610">
    <property type="entry name" value="EryCIII-like_C"/>
</dbReference>
<evidence type="ECO:0000259" key="1">
    <source>
        <dbReference type="Pfam" id="PF06722"/>
    </source>
</evidence>
<sequence>MAGRPGPRAYLTLGTVAFGAVDTLRRSLPESAEVCGQVLVAAGPKADLSALGTLPDNVRVERSVHQPSVLDDVHVAIQHGGTGTLLACLAVGVPQVVTPQGGHQFMNADQLARLDLGVVVHNDAPAGSVAAAVRRALSNEPLHARVAAICAEIAGMPSPDDVIETLTHR</sequence>
<dbReference type="EMBL" id="BAAAPN010000014">
    <property type="protein sequence ID" value="GAA1747458.1"/>
    <property type="molecule type" value="Genomic_DNA"/>
</dbReference>
<organism evidence="2 3">
    <name type="scientific">Nostocoides vanveenii</name>
    <dbReference type="NCBI Taxonomy" id="330835"/>
    <lineage>
        <taxon>Bacteria</taxon>
        <taxon>Bacillati</taxon>
        <taxon>Actinomycetota</taxon>
        <taxon>Actinomycetes</taxon>
        <taxon>Micrococcales</taxon>
        <taxon>Intrasporangiaceae</taxon>
        <taxon>Nostocoides</taxon>
    </lineage>
</organism>
<dbReference type="RefSeq" id="WP_344061664.1">
    <property type="nucleotide sequence ID" value="NZ_BAAAPN010000014.1"/>
</dbReference>
<dbReference type="Pfam" id="PF06722">
    <property type="entry name" value="EryCIII-like_C"/>
    <property type="match status" value="1"/>
</dbReference>